<comment type="caution">
    <text evidence="2">The sequence shown here is derived from an EMBL/GenBank/DDBJ whole genome shotgun (WGS) entry which is preliminary data.</text>
</comment>
<protein>
    <submittedName>
        <fullName evidence="2">Small protein containing a coiled-coil domain containing protein</fullName>
    </submittedName>
</protein>
<dbReference type="RefSeq" id="WP_017505991.1">
    <property type="nucleotide sequence ID" value="NZ_CP119180.1"/>
</dbReference>
<dbReference type="EMBL" id="JWSY01000009">
    <property type="protein sequence ID" value="KIC58832.1"/>
    <property type="molecule type" value="Genomic_DNA"/>
</dbReference>
<evidence type="ECO:0000313" key="2">
    <source>
        <dbReference type="EMBL" id="KIC58832.1"/>
    </source>
</evidence>
<proteinExistence type="predicted"/>
<name>A0A0B4CQX9_9CAUL</name>
<dbReference type="AlphaFoldDB" id="A0A0B4CQX9"/>
<evidence type="ECO:0000313" key="3">
    <source>
        <dbReference type="Proteomes" id="UP000031166"/>
    </source>
</evidence>
<dbReference type="InterPro" id="IPR038444">
    <property type="entry name" value="DUF465_sf"/>
</dbReference>
<organism evidence="2 3">
    <name type="scientific">Brevundimonas nasdae</name>
    <dbReference type="NCBI Taxonomy" id="172043"/>
    <lineage>
        <taxon>Bacteria</taxon>
        <taxon>Pseudomonadati</taxon>
        <taxon>Pseudomonadota</taxon>
        <taxon>Alphaproteobacteria</taxon>
        <taxon>Caulobacterales</taxon>
        <taxon>Caulobacteraceae</taxon>
        <taxon>Brevundimonas</taxon>
    </lineage>
</organism>
<dbReference type="Pfam" id="PF04325">
    <property type="entry name" value="DUF465"/>
    <property type="match status" value="1"/>
</dbReference>
<dbReference type="InterPro" id="IPR007420">
    <property type="entry name" value="DUF465"/>
</dbReference>
<sequence>MNDDTPAITEEMAELQARVNHLRQEHADLDASIEALGQAAIPDQLMIARLKRKKLALKDEIVKLEDRILPDIIA</sequence>
<accession>A0A0B4CQX9</accession>
<feature type="coiled-coil region" evidence="1">
    <location>
        <begin position="5"/>
        <end position="67"/>
    </location>
</feature>
<keyword evidence="1" id="KW-0175">Coiled coil</keyword>
<evidence type="ECO:0000256" key="1">
    <source>
        <dbReference type="SAM" id="Coils"/>
    </source>
</evidence>
<dbReference type="STRING" id="172043.RM53_06375"/>
<dbReference type="Proteomes" id="UP000031166">
    <property type="component" value="Unassembled WGS sequence"/>
</dbReference>
<dbReference type="Gene3D" id="6.10.280.50">
    <property type="match status" value="1"/>
</dbReference>
<reference evidence="2 3" key="1">
    <citation type="submission" date="2014-12" db="EMBL/GenBank/DDBJ databases">
        <title>Genome sequencing of Brevundimonas nasdae TPW30.</title>
        <authorList>
            <person name="Tan P.W."/>
            <person name="Chan K.-G."/>
        </authorList>
    </citation>
    <scope>NUCLEOTIDE SEQUENCE [LARGE SCALE GENOMIC DNA]</scope>
    <source>
        <strain evidence="2 3">TPW30</strain>
    </source>
</reference>
<gene>
    <name evidence="2" type="ORF">RM53_06375</name>
</gene>